<accession>A0A9X9LYM0</accession>
<comment type="caution">
    <text evidence="2">The sequence shown here is derived from an EMBL/GenBank/DDBJ whole genome shotgun (WGS) entry which is preliminary data.</text>
</comment>
<keyword evidence="3" id="KW-1185">Reference proteome</keyword>
<sequence length="99" mass="10398">MLCSCRRNTFPPTCYTGRCGQATSGAPPPKPPVPGTVLSSSGPPMAMFAELGDGQRTHVAPSAGPGTPRQGKMLRTQGLSLFFSPPNNPRGFHLSLSSW</sequence>
<organism evidence="2 3">
    <name type="scientific">Gulo gulo</name>
    <name type="common">Wolverine</name>
    <name type="synonym">Gluton</name>
    <dbReference type="NCBI Taxonomy" id="48420"/>
    <lineage>
        <taxon>Eukaryota</taxon>
        <taxon>Metazoa</taxon>
        <taxon>Chordata</taxon>
        <taxon>Craniata</taxon>
        <taxon>Vertebrata</taxon>
        <taxon>Euteleostomi</taxon>
        <taxon>Mammalia</taxon>
        <taxon>Eutheria</taxon>
        <taxon>Laurasiatheria</taxon>
        <taxon>Carnivora</taxon>
        <taxon>Caniformia</taxon>
        <taxon>Musteloidea</taxon>
        <taxon>Mustelidae</taxon>
        <taxon>Guloninae</taxon>
        <taxon>Gulo</taxon>
    </lineage>
</organism>
<evidence type="ECO:0000256" key="1">
    <source>
        <dbReference type="SAM" id="MobiDB-lite"/>
    </source>
</evidence>
<evidence type="ECO:0000313" key="3">
    <source>
        <dbReference type="Proteomes" id="UP000269945"/>
    </source>
</evidence>
<dbReference type="EMBL" id="CYRY02029597">
    <property type="protein sequence ID" value="VCX04196.1"/>
    <property type="molecule type" value="Genomic_DNA"/>
</dbReference>
<evidence type="ECO:0000313" key="2">
    <source>
        <dbReference type="EMBL" id="VCX04196.1"/>
    </source>
</evidence>
<proteinExistence type="predicted"/>
<protein>
    <submittedName>
        <fullName evidence="2">Uncharacterized protein</fullName>
    </submittedName>
</protein>
<gene>
    <name evidence="2" type="ORF">BN2614_LOCUS2</name>
</gene>
<reference evidence="2 3" key="1">
    <citation type="submission" date="2018-10" db="EMBL/GenBank/DDBJ databases">
        <authorList>
            <person name="Ekblom R."/>
            <person name="Jareborg N."/>
        </authorList>
    </citation>
    <scope>NUCLEOTIDE SEQUENCE [LARGE SCALE GENOMIC DNA]</scope>
    <source>
        <tissue evidence="2">Muscle</tissue>
    </source>
</reference>
<name>A0A9X9LYM0_GULGU</name>
<feature type="region of interest" description="Disordered" evidence="1">
    <location>
        <begin position="21"/>
        <end position="43"/>
    </location>
</feature>
<dbReference type="AlphaFoldDB" id="A0A9X9LYM0"/>
<dbReference type="Proteomes" id="UP000269945">
    <property type="component" value="Unassembled WGS sequence"/>
</dbReference>